<dbReference type="Proteomes" id="UP000280668">
    <property type="component" value="Unassembled WGS sequence"/>
</dbReference>
<keyword evidence="4 7" id="KW-1133">Transmembrane helix</keyword>
<protein>
    <submittedName>
        <fullName evidence="9">Putative ABC transport system permease protein</fullName>
    </submittedName>
</protein>
<keyword evidence="3 7" id="KW-0812">Transmembrane</keyword>
<comment type="subcellular location">
    <subcellularLocation>
        <location evidence="1">Cell membrane</location>
        <topology evidence="1">Multi-pass membrane protein</topology>
    </subcellularLocation>
</comment>
<dbReference type="RefSeq" id="WP_123302656.1">
    <property type="nucleotide sequence ID" value="NZ_RKHK01000001.1"/>
</dbReference>
<keyword evidence="2" id="KW-1003">Cell membrane</keyword>
<name>A0A3N2B9T7_9MICO</name>
<dbReference type="PANTHER" id="PTHR30572">
    <property type="entry name" value="MEMBRANE COMPONENT OF TRANSPORTER-RELATED"/>
    <property type="match status" value="1"/>
</dbReference>
<evidence type="ECO:0000256" key="1">
    <source>
        <dbReference type="ARBA" id="ARBA00004651"/>
    </source>
</evidence>
<evidence type="ECO:0000256" key="7">
    <source>
        <dbReference type="SAM" id="Phobius"/>
    </source>
</evidence>
<feature type="transmembrane region" description="Helical" evidence="7">
    <location>
        <begin position="456"/>
        <end position="487"/>
    </location>
</feature>
<feature type="transmembrane region" description="Helical" evidence="7">
    <location>
        <begin position="749"/>
        <end position="777"/>
    </location>
</feature>
<evidence type="ECO:0000313" key="10">
    <source>
        <dbReference type="Proteomes" id="UP000280668"/>
    </source>
</evidence>
<feature type="transmembrane region" description="Helical" evidence="7">
    <location>
        <begin position="798"/>
        <end position="823"/>
    </location>
</feature>
<feature type="transmembrane region" description="Helical" evidence="7">
    <location>
        <begin position="524"/>
        <end position="543"/>
    </location>
</feature>
<feature type="transmembrane region" description="Helical" evidence="7">
    <location>
        <begin position="427"/>
        <end position="450"/>
    </location>
</feature>
<dbReference type="InterPro" id="IPR003838">
    <property type="entry name" value="ABC3_permease_C"/>
</dbReference>
<organism evidence="9 10">
    <name type="scientific">Bogoriella caseilytica</name>
    <dbReference type="NCBI Taxonomy" id="56055"/>
    <lineage>
        <taxon>Bacteria</taxon>
        <taxon>Bacillati</taxon>
        <taxon>Actinomycetota</taxon>
        <taxon>Actinomycetes</taxon>
        <taxon>Micrococcales</taxon>
        <taxon>Bogoriellaceae</taxon>
        <taxon>Bogoriella</taxon>
    </lineage>
</organism>
<proteinExistence type="inferred from homology"/>
<reference evidence="9 10" key="1">
    <citation type="submission" date="2018-11" db="EMBL/GenBank/DDBJ databases">
        <title>Sequencing the genomes of 1000 actinobacteria strains.</title>
        <authorList>
            <person name="Klenk H.-P."/>
        </authorList>
    </citation>
    <scope>NUCLEOTIDE SEQUENCE [LARGE SCALE GENOMIC DNA]</scope>
    <source>
        <strain evidence="9 10">DSM 11294</strain>
    </source>
</reference>
<feature type="transmembrane region" description="Helical" evidence="7">
    <location>
        <begin position="329"/>
        <end position="356"/>
    </location>
</feature>
<feature type="transmembrane region" description="Helical" evidence="7">
    <location>
        <begin position="277"/>
        <end position="306"/>
    </location>
</feature>
<dbReference type="GO" id="GO:0022857">
    <property type="term" value="F:transmembrane transporter activity"/>
    <property type="evidence" value="ECO:0007669"/>
    <property type="project" value="TreeGrafter"/>
</dbReference>
<evidence type="ECO:0000313" key="9">
    <source>
        <dbReference type="EMBL" id="ROR72021.1"/>
    </source>
</evidence>
<keyword evidence="10" id="KW-1185">Reference proteome</keyword>
<keyword evidence="5 7" id="KW-0472">Membrane</keyword>
<dbReference type="PANTHER" id="PTHR30572:SF4">
    <property type="entry name" value="ABC TRANSPORTER PERMEASE YTRF"/>
    <property type="match status" value="1"/>
</dbReference>
<evidence type="ECO:0000256" key="5">
    <source>
        <dbReference type="ARBA" id="ARBA00023136"/>
    </source>
</evidence>
<feature type="transmembrane region" description="Helical" evidence="7">
    <location>
        <begin position="843"/>
        <end position="863"/>
    </location>
</feature>
<evidence type="ECO:0000256" key="6">
    <source>
        <dbReference type="ARBA" id="ARBA00038076"/>
    </source>
</evidence>
<gene>
    <name evidence="9" type="ORF">EDD31_0366</name>
</gene>
<evidence type="ECO:0000256" key="3">
    <source>
        <dbReference type="ARBA" id="ARBA00022692"/>
    </source>
</evidence>
<dbReference type="GO" id="GO:0005886">
    <property type="term" value="C:plasma membrane"/>
    <property type="evidence" value="ECO:0007669"/>
    <property type="project" value="UniProtKB-SubCell"/>
</dbReference>
<feature type="transmembrane region" description="Helical" evidence="7">
    <location>
        <begin position="376"/>
        <end position="396"/>
    </location>
</feature>
<feature type="domain" description="ABC3 transporter permease C-terminal" evidence="8">
    <location>
        <begin position="756"/>
        <end position="873"/>
    </location>
</feature>
<dbReference type="InterPro" id="IPR050250">
    <property type="entry name" value="Macrolide_Exporter_MacB"/>
</dbReference>
<dbReference type="OrthoDB" id="9780560at2"/>
<evidence type="ECO:0000259" key="8">
    <source>
        <dbReference type="Pfam" id="PF02687"/>
    </source>
</evidence>
<feature type="domain" description="ABC3 transporter permease C-terminal" evidence="8">
    <location>
        <begin position="284"/>
        <end position="402"/>
    </location>
</feature>
<dbReference type="Pfam" id="PF02687">
    <property type="entry name" value="FtsX"/>
    <property type="match status" value="2"/>
</dbReference>
<comment type="similarity">
    <text evidence="6">Belongs to the ABC-4 integral membrane protein family.</text>
</comment>
<accession>A0A3N2B9T7</accession>
<dbReference type="AlphaFoldDB" id="A0A3N2B9T7"/>
<evidence type="ECO:0000256" key="4">
    <source>
        <dbReference type="ARBA" id="ARBA00022989"/>
    </source>
</evidence>
<evidence type="ECO:0000256" key="2">
    <source>
        <dbReference type="ARBA" id="ARBA00022475"/>
    </source>
</evidence>
<dbReference type="EMBL" id="RKHK01000001">
    <property type="protein sequence ID" value="ROR72021.1"/>
    <property type="molecule type" value="Genomic_DNA"/>
</dbReference>
<sequence length="879" mass="89701">MIRLTFSQMRRSIPRLVASSIAVLVATAFVTATLLGGNLITDITYRSVTASYGDADVLVTPETSALGAADAEALMALPEIDHAEGSVSLFGQIEVDGLNDSGNVQPVPAHGALDPFEVIAGALPGPGEVALSESSARRLGLGPAADQSWQVGGTATLSVQFYPADGASAEVDSEDSLEDVSEDLRVSGIVADPPAINSILSPVVVDRSLAEEWAALEQSGGDAPVEYTEVVVVAAPGVGDQAAAEAASVAMGDQANVRTVHEVAQQRAADFTGDTRMLVGFVLAFAAVAMFVAGLVIANTFQVLIAQRRHTLALLRCVGATRSQIRRSVLVEALTVGVLASIGGILLGLGLGQIALAVAGTQDLGIPIPAVVSPSLATILVPLLTGTLVTVIAGLAPAKAATAVAPISALRPAEVPALRRGGSTLRLVLALLLGIPGTLMLVGAVVLSSVSDSGDIMLLSLAVGVLGGMLSLAGVLVGAVFMVPAIIRVAGGLWARLAGRSRATVRLATANSARNPRRTSATSTALLIGVGLVVMVATGAASARATLENELLSYFPVDIAVSSPGPELSNAQLTAMSEVEGIEQIATRRAVTVEVDHGSESSLFEVFEVTDDLREVIRDPAFLPDLETGTVRMDQHDAEWLGVSDGESITFRVGSAEAPAADEATEVELQVDIDTSRSFPMMVSAQDMDTMAPDIAPAHAWLRIADGANELDVVRDVQDAVAEVSGGAAPWVSGEAAERAALDQVIETLLAVIIGLLGVAVVIAVIGVANTLSLSVIERRREHALLRAVGMTRGQLRGSLVVEGVLLAVVGTGLGTVAGLVYGWAGSSIVLSGVGDMHLVVPWGYVAACAAGAVIAGVLASVLPARSAAKAKPVAALAA</sequence>
<comment type="caution">
    <text evidence="9">The sequence shown here is derived from an EMBL/GenBank/DDBJ whole genome shotgun (WGS) entry which is preliminary data.</text>
</comment>